<evidence type="ECO:0000256" key="2">
    <source>
        <dbReference type="ARBA" id="ARBA00006727"/>
    </source>
</evidence>
<evidence type="ECO:0000313" key="8">
    <source>
        <dbReference type="Proteomes" id="UP000554235"/>
    </source>
</evidence>
<keyword evidence="3" id="KW-0325">Glycoprotein</keyword>
<dbReference type="PANTHER" id="PTHR11360:SF315">
    <property type="entry name" value="TRANSPORTER MCH2-RELATED"/>
    <property type="match status" value="1"/>
</dbReference>
<dbReference type="InterPro" id="IPR020846">
    <property type="entry name" value="MFS_dom"/>
</dbReference>
<dbReference type="PROSITE" id="PS50850">
    <property type="entry name" value="MFS"/>
    <property type="match status" value="1"/>
</dbReference>
<feature type="transmembrane region" description="Helical" evidence="5">
    <location>
        <begin position="178"/>
        <end position="197"/>
    </location>
</feature>
<dbReference type="EMBL" id="JAADYS010000043">
    <property type="protein sequence ID" value="KAF4472743.1"/>
    <property type="molecule type" value="Genomic_DNA"/>
</dbReference>
<gene>
    <name evidence="7" type="ORF">FALBO_355</name>
</gene>
<evidence type="ECO:0000259" key="6">
    <source>
        <dbReference type="PROSITE" id="PS50850"/>
    </source>
</evidence>
<dbReference type="Gene3D" id="1.20.1250.20">
    <property type="entry name" value="MFS general substrate transporter like domains"/>
    <property type="match status" value="2"/>
</dbReference>
<comment type="similarity">
    <text evidence="2">Belongs to the major facilitator superfamily. Monocarboxylate porter (TC 2.A.1.13) family.</text>
</comment>
<keyword evidence="5" id="KW-1133">Transmembrane helix</keyword>
<accession>A0A8H4LQP4</accession>
<dbReference type="GO" id="GO:0022857">
    <property type="term" value="F:transmembrane transporter activity"/>
    <property type="evidence" value="ECO:0007669"/>
    <property type="project" value="InterPro"/>
</dbReference>
<dbReference type="GO" id="GO:0016020">
    <property type="term" value="C:membrane"/>
    <property type="evidence" value="ECO:0007669"/>
    <property type="project" value="UniProtKB-SubCell"/>
</dbReference>
<protein>
    <submittedName>
        <fullName evidence="7">MFS transporter (Mch2)</fullName>
    </submittedName>
</protein>
<keyword evidence="5" id="KW-0812">Transmembrane</keyword>
<dbReference type="Pfam" id="PF07690">
    <property type="entry name" value="MFS_1"/>
    <property type="match status" value="1"/>
</dbReference>
<keyword evidence="5" id="KW-0472">Membrane</keyword>
<comment type="caution">
    <text evidence="7">The sequence shown here is derived from an EMBL/GenBank/DDBJ whole genome shotgun (WGS) entry which is preliminary data.</text>
</comment>
<feature type="transmembrane region" description="Helical" evidence="5">
    <location>
        <begin position="377"/>
        <end position="397"/>
    </location>
</feature>
<feature type="domain" description="Major facilitator superfamily (MFS) profile" evidence="6">
    <location>
        <begin position="253"/>
        <end position="398"/>
    </location>
</feature>
<keyword evidence="8" id="KW-1185">Reference proteome</keyword>
<name>A0A8H4LQP4_9HYPO</name>
<feature type="compositionally biased region" description="Low complexity" evidence="4">
    <location>
        <begin position="1"/>
        <end position="17"/>
    </location>
</feature>
<comment type="subcellular location">
    <subcellularLocation>
        <location evidence="1">Membrane</location>
        <topology evidence="1">Multi-pass membrane protein</topology>
    </subcellularLocation>
</comment>
<evidence type="ECO:0000256" key="5">
    <source>
        <dbReference type="SAM" id="Phobius"/>
    </source>
</evidence>
<feature type="transmembrane region" description="Helical" evidence="5">
    <location>
        <begin position="91"/>
        <end position="113"/>
    </location>
</feature>
<evidence type="ECO:0000313" key="7">
    <source>
        <dbReference type="EMBL" id="KAF4472743.1"/>
    </source>
</evidence>
<feature type="transmembrane region" description="Helical" evidence="5">
    <location>
        <begin position="120"/>
        <end position="140"/>
    </location>
</feature>
<dbReference type="SUPFAM" id="SSF103473">
    <property type="entry name" value="MFS general substrate transporter"/>
    <property type="match status" value="1"/>
</dbReference>
<proteinExistence type="inferred from homology"/>
<dbReference type="PANTHER" id="PTHR11360">
    <property type="entry name" value="MONOCARBOXYLATE TRANSPORTER"/>
    <property type="match status" value="1"/>
</dbReference>
<feature type="transmembrane region" description="Helical" evidence="5">
    <location>
        <begin position="146"/>
        <end position="171"/>
    </location>
</feature>
<dbReference type="Proteomes" id="UP000554235">
    <property type="component" value="Unassembled WGS sequence"/>
</dbReference>
<evidence type="ECO:0000256" key="3">
    <source>
        <dbReference type="ARBA" id="ARBA00023180"/>
    </source>
</evidence>
<feature type="transmembrane region" description="Helical" evidence="5">
    <location>
        <begin position="344"/>
        <end position="365"/>
    </location>
</feature>
<dbReference type="InterPro" id="IPR050327">
    <property type="entry name" value="Proton-linked_MCT"/>
</dbReference>
<dbReference type="InterPro" id="IPR011701">
    <property type="entry name" value="MFS"/>
</dbReference>
<feature type="region of interest" description="Disordered" evidence="4">
    <location>
        <begin position="1"/>
        <end position="39"/>
    </location>
</feature>
<dbReference type="InterPro" id="IPR036259">
    <property type="entry name" value="MFS_trans_sf"/>
</dbReference>
<dbReference type="OrthoDB" id="2213137at2759"/>
<evidence type="ECO:0000256" key="1">
    <source>
        <dbReference type="ARBA" id="ARBA00004141"/>
    </source>
</evidence>
<feature type="transmembrane region" description="Helical" evidence="5">
    <location>
        <begin position="317"/>
        <end position="337"/>
    </location>
</feature>
<sequence length="398" mass="41751">MTQSALHSSDSSNPSSSTAPNEMSCATDCRASDTQSHPHLDDPPEGGYGWICVAATFLINAHTWGINSAYGVILSFYLSDHTFPGTTALDYAFVGGLSIACAMLVSPLATILLHLYGIRVTIIIGTILETTSLITTSFVHNNWQLFLSQGICFGVGMGICFIGSVGVVSYWFEKRRSLVNGIAAAGSGIGGLTYSLATGAMIPRLTFPWTMRVLGIICFVIDLSCGYLLRVPTRAAPCSRGAVIGFSVFRNLQYILLLAWGFLSSLGYVVLLFSLSSYAVAIGLSQHQGSIASALLNLGQALGRPVVGILSDVLGRTSVALIATLLAGIPCFVFWIFAKSMAAVCLFAIIIGLVAGTLWAAAAPLTAEVVGLDGMSSALGVFWLFLGPPTAVAEAIAV</sequence>
<organism evidence="7 8">
    <name type="scientific">Fusarium albosuccineum</name>
    <dbReference type="NCBI Taxonomy" id="1237068"/>
    <lineage>
        <taxon>Eukaryota</taxon>
        <taxon>Fungi</taxon>
        <taxon>Dikarya</taxon>
        <taxon>Ascomycota</taxon>
        <taxon>Pezizomycotina</taxon>
        <taxon>Sordariomycetes</taxon>
        <taxon>Hypocreomycetidae</taxon>
        <taxon>Hypocreales</taxon>
        <taxon>Nectriaceae</taxon>
        <taxon>Fusarium</taxon>
        <taxon>Fusarium decemcellulare species complex</taxon>
    </lineage>
</organism>
<feature type="transmembrane region" description="Helical" evidence="5">
    <location>
        <begin position="209"/>
        <end position="229"/>
    </location>
</feature>
<dbReference type="AlphaFoldDB" id="A0A8H4LQP4"/>
<reference evidence="7 8" key="1">
    <citation type="submission" date="2020-01" db="EMBL/GenBank/DDBJ databases">
        <title>Identification and distribution of gene clusters putatively required for synthesis of sphingolipid metabolism inhibitors in phylogenetically diverse species of the filamentous fungus Fusarium.</title>
        <authorList>
            <person name="Kim H.-S."/>
            <person name="Busman M."/>
            <person name="Brown D.W."/>
            <person name="Divon H."/>
            <person name="Uhlig S."/>
            <person name="Proctor R.H."/>
        </authorList>
    </citation>
    <scope>NUCLEOTIDE SEQUENCE [LARGE SCALE GENOMIC DNA]</scope>
    <source>
        <strain evidence="7 8">NRRL 20459</strain>
    </source>
</reference>
<evidence type="ECO:0000256" key="4">
    <source>
        <dbReference type="SAM" id="MobiDB-lite"/>
    </source>
</evidence>